<feature type="domain" description="GGDEF" evidence="2">
    <location>
        <begin position="245"/>
        <end position="377"/>
    </location>
</feature>
<gene>
    <name evidence="3" type="ORF">Lsed01_01336</name>
</gene>
<feature type="transmembrane region" description="Helical" evidence="1">
    <location>
        <begin position="92"/>
        <end position="110"/>
    </location>
</feature>
<feature type="transmembrane region" description="Helical" evidence="1">
    <location>
        <begin position="172"/>
        <end position="196"/>
    </location>
</feature>
<dbReference type="InterPro" id="IPR000160">
    <property type="entry name" value="GGDEF_dom"/>
</dbReference>
<dbReference type="SUPFAM" id="SSF55073">
    <property type="entry name" value="Nucleotide cyclase"/>
    <property type="match status" value="1"/>
</dbReference>
<dbReference type="PANTHER" id="PTHR45138:SF9">
    <property type="entry name" value="DIGUANYLATE CYCLASE DGCM-RELATED"/>
    <property type="match status" value="1"/>
</dbReference>
<feature type="transmembrane region" description="Helical" evidence="1">
    <location>
        <begin position="42"/>
        <end position="59"/>
    </location>
</feature>
<evidence type="ECO:0000256" key="1">
    <source>
        <dbReference type="SAM" id="Phobius"/>
    </source>
</evidence>
<evidence type="ECO:0000259" key="2">
    <source>
        <dbReference type="PROSITE" id="PS50887"/>
    </source>
</evidence>
<dbReference type="CDD" id="cd01949">
    <property type="entry name" value="GGDEF"/>
    <property type="match status" value="1"/>
</dbReference>
<keyword evidence="4" id="KW-1185">Reference proteome</keyword>
<reference evidence="3 4" key="1">
    <citation type="submission" date="2024-02" db="EMBL/GenBank/DDBJ databases">
        <title>Lysinimicrobium sediminis NBRC 112286.</title>
        <authorList>
            <person name="Ichikawa N."/>
            <person name="Katano-Makiyama Y."/>
            <person name="Hidaka K."/>
        </authorList>
    </citation>
    <scope>NUCLEOTIDE SEQUENCE [LARGE SCALE GENOMIC DNA]</scope>
    <source>
        <strain evidence="3 4">NBRC 112286</strain>
    </source>
</reference>
<evidence type="ECO:0000313" key="4">
    <source>
        <dbReference type="Proteomes" id="UP001426770"/>
    </source>
</evidence>
<accession>A0ABP9WGH2</accession>
<dbReference type="PANTHER" id="PTHR45138">
    <property type="entry name" value="REGULATORY COMPONENTS OF SENSORY TRANSDUCTION SYSTEM"/>
    <property type="match status" value="1"/>
</dbReference>
<keyword evidence="1" id="KW-1133">Transmembrane helix</keyword>
<keyword evidence="1" id="KW-0472">Membrane</keyword>
<comment type="caution">
    <text evidence="3">The sequence shown here is derived from an EMBL/GenBank/DDBJ whole genome shotgun (WGS) entry which is preliminary data.</text>
</comment>
<dbReference type="NCBIfam" id="TIGR00254">
    <property type="entry name" value="GGDEF"/>
    <property type="match status" value="1"/>
</dbReference>
<sequence length="391" mass="41575">MAMRAITAALARLPAFLSAIFERPAGGLEAEEGRAAGTVQTFAVISVGTTFVFTVAYLMRPDQTTGPLVLLSTGTLIAFIANLIVVRSGRQLVGAIMYLTIATVGMLYMAQLFGWRTGQHLYLITSAQLVFLMFTDRQRGWRWVFVVGSAAAFIYTQLGAPPVGPYSRAGDATISTIFAVNAIGTATLMFILSVVAHYRAGAAQARAAELAAQAEYLANTDPLTGLANRRPISARLEALASLDGARYCVAIADIDRFKALNDAHGHACGDRVLAALGARLRGQLRTTDALGRWGGEEFIVVLADTGIDEAGGIMERMRSLVAGTPVECGEHVHAVTMSVGVADGVADSMSHRVVKRADDALYDAKLAGRDRVKVRALGEPDSVHPAARRGR</sequence>
<dbReference type="Pfam" id="PF00990">
    <property type="entry name" value="GGDEF"/>
    <property type="match status" value="1"/>
</dbReference>
<protein>
    <recommendedName>
        <fullName evidence="2">GGDEF domain-containing protein</fullName>
    </recommendedName>
</protein>
<dbReference type="InterPro" id="IPR050469">
    <property type="entry name" value="Diguanylate_Cyclase"/>
</dbReference>
<dbReference type="InterPro" id="IPR029787">
    <property type="entry name" value="Nucleotide_cyclase"/>
</dbReference>
<dbReference type="PROSITE" id="PS50887">
    <property type="entry name" value="GGDEF"/>
    <property type="match status" value="1"/>
</dbReference>
<keyword evidence="1" id="KW-0812">Transmembrane</keyword>
<feature type="transmembrane region" description="Helical" evidence="1">
    <location>
        <begin position="66"/>
        <end position="86"/>
    </location>
</feature>
<feature type="transmembrane region" description="Helical" evidence="1">
    <location>
        <begin position="141"/>
        <end position="160"/>
    </location>
</feature>
<evidence type="ECO:0000313" key="3">
    <source>
        <dbReference type="EMBL" id="GAA5518902.1"/>
    </source>
</evidence>
<organism evidence="3 4">
    <name type="scientific">Demequina sediminis</name>
    <dbReference type="NCBI Taxonomy" id="1930058"/>
    <lineage>
        <taxon>Bacteria</taxon>
        <taxon>Bacillati</taxon>
        <taxon>Actinomycetota</taxon>
        <taxon>Actinomycetes</taxon>
        <taxon>Micrococcales</taxon>
        <taxon>Demequinaceae</taxon>
        <taxon>Demequina</taxon>
    </lineage>
</organism>
<dbReference type="InterPro" id="IPR043128">
    <property type="entry name" value="Rev_trsase/Diguanyl_cyclase"/>
</dbReference>
<dbReference type="Proteomes" id="UP001426770">
    <property type="component" value="Unassembled WGS sequence"/>
</dbReference>
<dbReference type="RefSeq" id="WP_286215075.1">
    <property type="nucleotide sequence ID" value="NZ_AP027736.1"/>
</dbReference>
<proteinExistence type="predicted"/>
<dbReference type="SMART" id="SM00267">
    <property type="entry name" value="GGDEF"/>
    <property type="match status" value="1"/>
</dbReference>
<dbReference type="Gene3D" id="3.30.70.270">
    <property type="match status" value="1"/>
</dbReference>
<dbReference type="EMBL" id="BAABRR010000006">
    <property type="protein sequence ID" value="GAA5518902.1"/>
    <property type="molecule type" value="Genomic_DNA"/>
</dbReference>
<name>A0ABP9WGH2_9MICO</name>